<dbReference type="Pfam" id="PF08281">
    <property type="entry name" value="Sigma70_r4_2"/>
    <property type="match status" value="1"/>
</dbReference>
<dbReference type="EMBL" id="BAABXL010000001">
    <property type="protein sequence ID" value="GAA6269336.1"/>
    <property type="molecule type" value="Genomic_DNA"/>
</dbReference>
<dbReference type="Proteomes" id="UP001600894">
    <property type="component" value="Unassembled WGS sequence"/>
</dbReference>
<protein>
    <recommendedName>
        <fullName evidence="1">RNA polymerase sigma factor 70 region 4 type 2 domain-containing protein</fullName>
    </recommendedName>
</protein>
<dbReference type="InterPro" id="IPR013249">
    <property type="entry name" value="RNA_pol_sigma70_r4_t2"/>
</dbReference>
<reference evidence="2 3" key="1">
    <citation type="submission" date="2024-04" db="EMBL/GenBank/DDBJ databases">
        <title>Defined microbial consortia suppress multidrug-resistant proinflammatory Enterobacteriaceae via ecological control.</title>
        <authorList>
            <person name="Furuichi M."/>
            <person name="Kawaguchi T."/>
            <person name="Pust M."/>
            <person name="Yasuma K."/>
            <person name="Plichta D."/>
            <person name="Hasegawa N."/>
            <person name="Ohya T."/>
            <person name="Bhattarai S."/>
            <person name="Sasajima S."/>
            <person name="Aoto Y."/>
            <person name="Tuganbaev T."/>
            <person name="Yaginuma M."/>
            <person name="Ueda M."/>
            <person name="Okahashi N."/>
            <person name="Amafuji K."/>
            <person name="Kiridooshi Y."/>
            <person name="Sugita K."/>
            <person name="Strazar M."/>
            <person name="Skelly A."/>
            <person name="Suda W."/>
            <person name="Hattori M."/>
            <person name="Nakamoto N."/>
            <person name="Caballero S."/>
            <person name="Norman J."/>
            <person name="Olle B."/>
            <person name="Tanoue T."/>
            <person name="Arita M."/>
            <person name="Bucci V."/>
            <person name="Atarashi K."/>
            <person name="Xavier R."/>
            <person name="Honda K."/>
        </authorList>
    </citation>
    <scope>NUCLEOTIDE SEQUENCE [LARGE SCALE GENOMIC DNA]</scope>
    <source>
        <strain evidence="3">f13</strain>
    </source>
</reference>
<organism evidence="2 3">
    <name type="scientific">Enterocloster alcoholdehydrogenati</name>
    <dbReference type="NCBI Taxonomy" id="2547410"/>
    <lineage>
        <taxon>Bacteria</taxon>
        <taxon>Bacillati</taxon>
        <taxon>Bacillota</taxon>
        <taxon>Clostridia</taxon>
        <taxon>Lachnospirales</taxon>
        <taxon>Lachnospiraceae</taxon>
        <taxon>Enterocloster</taxon>
    </lineage>
</organism>
<gene>
    <name evidence="2" type="ORF">F130042H8_23960</name>
</gene>
<dbReference type="InterPro" id="IPR036388">
    <property type="entry name" value="WH-like_DNA-bd_sf"/>
</dbReference>
<comment type="caution">
    <text evidence="2">The sequence shown here is derived from an EMBL/GenBank/DDBJ whole genome shotgun (WGS) entry which is preliminary data.</text>
</comment>
<accession>A0ABQ0AZB0</accession>
<evidence type="ECO:0000313" key="2">
    <source>
        <dbReference type="EMBL" id="GAA6269336.1"/>
    </source>
</evidence>
<name>A0ABQ0AZB0_9FIRM</name>
<dbReference type="Gene3D" id="1.10.10.10">
    <property type="entry name" value="Winged helix-like DNA-binding domain superfamily/Winged helix DNA-binding domain"/>
    <property type="match status" value="1"/>
</dbReference>
<sequence>MWQKNKGQKEDEILQNHFTAYVVTAVRRRREEYTRHFWDRLELEYLTAEIGEAQGYDPEQKFDLEQEVVEGLPLFWRLENDALLHALKELSQRERHVFLSRVLDEKSFEELAEELHLGYKGVAAIYYRTITKIKKRMGERE</sequence>
<feature type="domain" description="RNA polymerase sigma factor 70 region 4 type 2" evidence="1">
    <location>
        <begin position="81"/>
        <end position="129"/>
    </location>
</feature>
<evidence type="ECO:0000313" key="3">
    <source>
        <dbReference type="Proteomes" id="UP001600894"/>
    </source>
</evidence>
<dbReference type="InterPro" id="IPR013324">
    <property type="entry name" value="RNA_pol_sigma_r3/r4-like"/>
</dbReference>
<dbReference type="SUPFAM" id="SSF88659">
    <property type="entry name" value="Sigma3 and sigma4 domains of RNA polymerase sigma factors"/>
    <property type="match status" value="1"/>
</dbReference>
<evidence type="ECO:0000259" key="1">
    <source>
        <dbReference type="Pfam" id="PF08281"/>
    </source>
</evidence>
<keyword evidence="3" id="KW-1185">Reference proteome</keyword>
<dbReference type="RefSeq" id="WP_390470081.1">
    <property type="nucleotide sequence ID" value="NZ_BAABXL010000001.1"/>
</dbReference>
<proteinExistence type="predicted"/>